<dbReference type="InterPro" id="IPR041685">
    <property type="entry name" value="AAA_GajA/Old/RecF-like"/>
</dbReference>
<feature type="domain" description="Endonuclease GajA/Old nuclease/RecF-like AAA" evidence="1">
    <location>
        <begin position="3"/>
        <end position="44"/>
    </location>
</feature>
<sequence length="449" mass="50111">MQFVFVDNYRGFSNTLIPIKSVNFLVGENSTGKTSILALLKLLSPLTLWFQSDFDARDVGLGAFKDIVSVGAPDSSYFSVGIVFDEPKAIEAENKNDGNAGEPKTVGTSPAAHVMTFTEGEGMPRLSSIVSYRDGLEIRIKYVGNSVRYKYRNELHDCSAEQFADTHLRNWVNLQKSDRGGYTILKNDRHFINVNVPPISLFNYLRNVIIEKKSKSGVGLSGIPSFPGDIIWLAPIRSKPRKTYDEYNIAFSPEGDHTPYLIKKNLASSSKSNGFKGFLDEVGEKSGLFKKIEIKNYGRGTSAPFELDVVLSKEPLDVSSVGYGVSQALPVIVEMFTRPKHSWFAIQQPEVHLHPKAQAALGEIFFKLASTENKRFIVETHSDYTIDRYRISCRRSERSVDAQVLFFERGESGNKVTPIPIDDGGNFSGEQPAGYRAFFIKEEMELLGL</sequence>
<dbReference type="PANTHER" id="PTHR43581">
    <property type="entry name" value="ATP/GTP PHOSPHATASE"/>
    <property type="match status" value="1"/>
</dbReference>
<dbReference type="EMBL" id="CAADFA010000394">
    <property type="protein sequence ID" value="VFJ65406.1"/>
    <property type="molecule type" value="Genomic_DNA"/>
</dbReference>
<dbReference type="AlphaFoldDB" id="A0A450WF01"/>
<dbReference type="PANTHER" id="PTHR43581:SF2">
    <property type="entry name" value="EXCINUCLEASE ATPASE SUBUNIT"/>
    <property type="match status" value="1"/>
</dbReference>
<protein>
    <submittedName>
        <fullName evidence="4">AAA ATPase domain-containing protein</fullName>
    </submittedName>
</protein>
<dbReference type="SUPFAM" id="SSF52540">
    <property type="entry name" value="P-loop containing nucleoside triphosphate hydrolases"/>
    <property type="match status" value="1"/>
</dbReference>
<evidence type="ECO:0000259" key="1">
    <source>
        <dbReference type="Pfam" id="PF13175"/>
    </source>
</evidence>
<dbReference type="InterPro" id="IPR051396">
    <property type="entry name" value="Bact_Antivir_Def_Nuclease"/>
</dbReference>
<feature type="domain" description="Endonuclease GajA/Old nuclease/RecF-like AAA" evidence="1">
    <location>
        <begin position="262"/>
        <end position="386"/>
    </location>
</feature>
<dbReference type="InterPro" id="IPR027417">
    <property type="entry name" value="P-loop_NTPase"/>
</dbReference>
<dbReference type="EMBL" id="CAADEZ010000338">
    <property type="protein sequence ID" value="VFJ63671.1"/>
    <property type="molecule type" value="Genomic_DNA"/>
</dbReference>
<dbReference type="Pfam" id="PF13175">
    <property type="entry name" value="AAA_15"/>
    <property type="match status" value="2"/>
</dbReference>
<organism evidence="4">
    <name type="scientific">Candidatus Kentrum sp. FM</name>
    <dbReference type="NCBI Taxonomy" id="2126340"/>
    <lineage>
        <taxon>Bacteria</taxon>
        <taxon>Pseudomonadati</taxon>
        <taxon>Pseudomonadota</taxon>
        <taxon>Gammaproteobacteria</taxon>
        <taxon>Candidatus Kentrum</taxon>
    </lineage>
</organism>
<evidence type="ECO:0000313" key="3">
    <source>
        <dbReference type="EMBL" id="VFJ65406.1"/>
    </source>
</evidence>
<evidence type="ECO:0000313" key="4">
    <source>
        <dbReference type="EMBL" id="VFK15679.1"/>
    </source>
</evidence>
<gene>
    <name evidence="2" type="ORF">BECKFM1743A_GA0114220_103383</name>
    <name evidence="4" type="ORF">BECKFM1743B_GA0114221_103833</name>
    <name evidence="3" type="ORF">BECKFM1743C_GA0114222_103943</name>
</gene>
<evidence type="ECO:0000313" key="2">
    <source>
        <dbReference type="EMBL" id="VFJ63671.1"/>
    </source>
</evidence>
<proteinExistence type="predicted"/>
<name>A0A450WF01_9GAMM</name>
<dbReference type="EMBL" id="CAADFL010000383">
    <property type="protein sequence ID" value="VFK15679.1"/>
    <property type="molecule type" value="Genomic_DNA"/>
</dbReference>
<reference evidence="4" key="1">
    <citation type="submission" date="2019-02" db="EMBL/GenBank/DDBJ databases">
        <authorList>
            <person name="Gruber-Vodicka R. H."/>
            <person name="Seah K. B. B."/>
        </authorList>
    </citation>
    <scope>NUCLEOTIDE SEQUENCE</scope>
    <source>
        <strain evidence="2">BECK_BZ163</strain>
        <strain evidence="4">BECK_BZ164</strain>
        <strain evidence="3">BECK_BZ165</strain>
    </source>
</reference>
<accession>A0A450WF01</accession>